<gene>
    <name evidence="5" type="primary">ubiC</name>
    <name evidence="6" type="ORF">SAMN05216551_11440</name>
</gene>
<accession>A0A1H2PUM8</accession>
<dbReference type="STRING" id="1770053.SAMN05216551_11440"/>
<dbReference type="EMBL" id="FNLO01000014">
    <property type="protein sequence ID" value="SDV50936.1"/>
    <property type="molecule type" value="Genomic_DNA"/>
</dbReference>
<evidence type="ECO:0000313" key="6">
    <source>
        <dbReference type="EMBL" id="SDV50936.1"/>
    </source>
</evidence>
<feature type="binding site" evidence="5">
    <location>
        <position position="127"/>
    </location>
    <ligand>
        <name>substrate</name>
    </ligand>
</feature>
<keyword evidence="4 5" id="KW-0670">Pyruvate</keyword>
<feature type="binding site" evidence="5">
    <location>
        <position position="200"/>
    </location>
    <ligand>
        <name>substrate</name>
    </ligand>
</feature>
<dbReference type="OrthoDB" id="8606430at2"/>
<dbReference type="PANTHER" id="PTHR38683">
    <property type="entry name" value="CHORISMATE PYRUVATE-LYASE"/>
    <property type="match status" value="1"/>
</dbReference>
<dbReference type="GO" id="GO:0006744">
    <property type="term" value="P:ubiquinone biosynthetic process"/>
    <property type="evidence" value="ECO:0007669"/>
    <property type="project" value="UniProtKB-UniRule"/>
</dbReference>
<comment type="similarity">
    <text evidence="5">Belongs to the UbiC family.</text>
</comment>
<dbReference type="Gene3D" id="3.40.1410.10">
    <property type="entry name" value="Chorismate lyase-like"/>
    <property type="match status" value="1"/>
</dbReference>
<dbReference type="Pfam" id="PF04345">
    <property type="entry name" value="Chor_lyase"/>
    <property type="match status" value="1"/>
</dbReference>
<dbReference type="GO" id="GO:0005829">
    <property type="term" value="C:cytosol"/>
    <property type="evidence" value="ECO:0007669"/>
    <property type="project" value="TreeGrafter"/>
</dbReference>
<dbReference type="Proteomes" id="UP000243719">
    <property type="component" value="Unassembled WGS sequence"/>
</dbReference>
<evidence type="ECO:0000256" key="2">
    <source>
        <dbReference type="ARBA" id="ARBA00022688"/>
    </source>
</evidence>
<dbReference type="InterPro" id="IPR028978">
    <property type="entry name" value="Chorismate_lyase_/UTRA_dom_sf"/>
</dbReference>
<keyword evidence="7" id="KW-1185">Reference proteome</keyword>
<dbReference type="EC" id="4.1.3.40" evidence="5"/>
<feature type="binding site" evidence="5">
    <location>
        <position position="89"/>
    </location>
    <ligand>
        <name>substrate</name>
    </ligand>
</feature>
<keyword evidence="3 5" id="KW-0456">Lyase</keyword>
<dbReference type="UniPathway" id="UPA00232"/>
<dbReference type="GO" id="GO:0008813">
    <property type="term" value="F:chorismate lyase activity"/>
    <property type="evidence" value="ECO:0007669"/>
    <property type="project" value="UniProtKB-UniRule"/>
</dbReference>
<dbReference type="RefSeq" id="WP_091912272.1">
    <property type="nucleotide sequence ID" value="NZ_FNLO01000014.1"/>
</dbReference>
<protein>
    <recommendedName>
        <fullName evidence="5">Probable chorismate pyruvate-lyase</fullName>
        <shortName evidence="5">CL</shortName>
        <shortName evidence="5">CPL</shortName>
        <ecNumber evidence="5">4.1.3.40</ecNumber>
    </recommendedName>
</protein>
<organism evidence="6 7">
    <name type="scientific">Chitinasiproducens palmae</name>
    <dbReference type="NCBI Taxonomy" id="1770053"/>
    <lineage>
        <taxon>Bacteria</taxon>
        <taxon>Pseudomonadati</taxon>
        <taxon>Pseudomonadota</taxon>
        <taxon>Betaproteobacteria</taxon>
        <taxon>Burkholderiales</taxon>
        <taxon>Burkholderiaceae</taxon>
        <taxon>Chitinasiproducens</taxon>
    </lineage>
</organism>
<comment type="catalytic activity">
    <reaction evidence="5">
        <text>chorismate = 4-hydroxybenzoate + pyruvate</text>
        <dbReference type="Rhea" id="RHEA:16505"/>
        <dbReference type="ChEBI" id="CHEBI:15361"/>
        <dbReference type="ChEBI" id="CHEBI:17879"/>
        <dbReference type="ChEBI" id="CHEBI:29748"/>
        <dbReference type="EC" id="4.1.3.40"/>
    </reaction>
</comment>
<evidence type="ECO:0000313" key="7">
    <source>
        <dbReference type="Proteomes" id="UP000243719"/>
    </source>
</evidence>
<comment type="function">
    <text evidence="5">Removes the pyruvyl group from chorismate, with concomitant aromatization of the ring, to provide 4-hydroxybenzoate (4HB) for the ubiquinone pathway.</text>
</comment>
<evidence type="ECO:0000256" key="1">
    <source>
        <dbReference type="ARBA" id="ARBA00022490"/>
    </source>
</evidence>
<evidence type="ECO:0000256" key="4">
    <source>
        <dbReference type="ARBA" id="ARBA00023317"/>
    </source>
</evidence>
<name>A0A1H2PUM8_9BURK</name>
<dbReference type="AlphaFoldDB" id="A0A1H2PUM8"/>
<keyword evidence="2 5" id="KW-0831">Ubiquinone biosynthesis</keyword>
<comment type="subcellular location">
    <subcellularLocation>
        <location evidence="5">Cytoplasm</location>
    </subcellularLocation>
</comment>
<comment type="caution">
    <text evidence="5">Lacks conserved residue(s) required for the propagation of feature annotation.</text>
</comment>
<dbReference type="SUPFAM" id="SSF64288">
    <property type="entry name" value="Chorismate lyase-like"/>
    <property type="match status" value="1"/>
</dbReference>
<keyword evidence="1 5" id="KW-0963">Cytoplasm</keyword>
<dbReference type="InterPro" id="IPR007440">
    <property type="entry name" value="Chorismate--pyruvate_lyase"/>
</dbReference>
<proteinExistence type="inferred from homology"/>
<dbReference type="HAMAP" id="MF_01632">
    <property type="entry name" value="UbiC"/>
    <property type="match status" value="1"/>
</dbReference>
<reference evidence="7" key="1">
    <citation type="submission" date="2016-09" db="EMBL/GenBank/DDBJ databases">
        <authorList>
            <person name="Varghese N."/>
            <person name="Submissions S."/>
        </authorList>
    </citation>
    <scope>NUCLEOTIDE SEQUENCE [LARGE SCALE GENOMIC DNA]</scope>
    <source>
        <strain evidence="7">JS23</strain>
    </source>
</reference>
<dbReference type="GO" id="GO:0042866">
    <property type="term" value="P:pyruvate biosynthetic process"/>
    <property type="evidence" value="ECO:0007669"/>
    <property type="project" value="UniProtKB-UniRule"/>
</dbReference>
<sequence length="223" mass="23934">MSRRALGGLVATIRAADGARAAVGGWRLRPASTSDVVQRSWLRRGGALTGHLRGLGRVTVDVLDERVDGAMPDEAAALHTVSGAPVWMRAVALRVDGEALVVARSVTPLAASHGVWLSMRRLGSRPLADLLYHDHGVSRTRLASSVILPGHPLYRLAAALPAPDDAPASARTFAPSQLPRRLLARRSVFARKGVPLLIAECFLPALWRRPDARDGGLVFPYRC</sequence>
<evidence type="ECO:0000256" key="5">
    <source>
        <dbReference type="HAMAP-Rule" id="MF_01632"/>
    </source>
</evidence>
<evidence type="ECO:0000256" key="3">
    <source>
        <dbReference type="ARBA" id="ARBA00023239"/>
    </source>
</evidence>
<dbReference type="PANTHER" id="PTHR38683:SF1">
    <property type="entry name" value="CHORISMATE PYRUVATE-LYASE"/>
    <property type="match status" value="1"/>
</dbReference>
<comment type="pathway">
    <text evidence="5">Cofactor biosynthesis; ubiquinone biosynthesis.</text>
</comment>